<dbReference type="PANTHER" id="PTHR42738:SF7">
    <property type="entry name" value="HYDROXYMETHYLGLUTARYL-COA LYASE"/>
    <property type="match status" value="1"/>
</dbReference>
<keyword evidence="2 5" id="KW-0808">Transferase</keyword>
<dbReference type="PANTHER" id="PTHR42738">
    <property type="entry name" value="HYDROXYMETHYLGLUTARYL-COA LYASE"/>
    <property type="match status" value="1"/>
</dbReference>
<accession>A0A239D2L7</accession>
<evidence type="ECO:0000256" key="1">
    <source>
        <dbReference type="ARBA" id="ARBA00009405"/>
    </source>
</evidence>
<dbReference type="SUPFAM" id="SSF51569">
    <property type="entry name" value="Aldolase"/>
    <property type="match status" value="1"/>
</dbReference>
<feature type="domain" description="Pyruvate carboxyltransferase" evidence="7">
    <location>
        <begin position="8"/>
        <end position="275"/>
    </location>
</feature>
<evidence type="ECO:0000256" key="2">
    <source>
        <dbReference type="ARBA" id="ARBA00022679"/>
    </source>
</evidence>
<evidence type="ECO:0000259" key="7">
    <source>
        <dbReference type="PROSITE" id="PS50991"/>
    </source>
</evidence>
<feature type="region of interest" description="Disordered" evidence="6">
    <location>
        <begin position="318"/>
        <end position="345"/>
    </location>
</feature>
<sequence length="345" mass="36215">MSDAAKKALITEVLLRDGFQIEPMIVSTADKIRLADGLVDAGLTSLEIGSFVHPEKVPQMADTDRLVRELRPGESVALHTLVFNERGARRAVAAGARHVRLIVSASDGHSRANAGVSTAAALARLRPAAELLTQARVGIEATVATAFVCPFDGETDPGTVVNVARELTGFGIEVLHLADTIGAASPRHIRRTVSAVRSAFPELPLGLHLHNTYGMASANAWEALQLGIRRFDASLGGVGGCPFAPGAAGNIATDDLVNLFHHVGVATGIDTGKLVALRDDLRALLGRRLDSALSAVGATPVALQRTTTSDLTYVMPSQAARYGRKDRGDEQQERRGGHGIGAGSP</sequence>
<name>A0A239D2L7_9ACTN</name>
<comment type="similarity">
    <text evidence="5">Belongs to the alpha-IPM synthase/homocitrate synthase family.</text>
</comment>
<dbReference type="InterPro" id="IPR000891">
    <property type="entry name" value="PYR_CT"/>
</dbReference>
<dbReference type="GO" id="GO:0004419">
    <property type="term" value="F:hydroxymethylglutaryl-CoA lyase activity"/>
    <property type="evidence" value="ECO:0007669"/>
    <property type="project" value="TreeGrafter"/>
</dbReference>
<evidence type="ECO:0000313" key="9">
    <source>
        <dbReference type="Proteomes" id="UP000198282"/>
    </source>
</evidence>
<dbReference type="NCBIfam" id="NF004283">
    <property type="entry name" value="PRK05692.1"/>
    <property type="match status" value="1"/>
</dbReference>
<evidence type="ECO:0000256" key="3">
    <source>
        <dbReference type="ARBA" id="ARBA00022723"/>
    </source>
</evidence>
<dbReference type="InterPro" id="IPR002034">
    <property type="entry name" value="AIPM/Hcit_synth_CS"/>
</dbReference>
<dbReference type="Gene3D" id="3.20.20.70">
    <property type="entry name" value="Aldolase class I"/>
    <property type="match status" value="1"/>
</dbReference>
<dbReference type="InterPro" id="IPR043594">
    <property type="entry name" value="HMGL"/>
</dbReference>
<dbReference type="GO" id="GO:0046912">
    <property type="term" value="F:acyltransferase activity, acyl groups converted into alkyl on transfer"/>
    <property type="evidence" value="ECO:0007669"/>
    <property type="project" value="InterPro"/>
</dbReference>
<gene>
    <name evidence="8" type="ORF">SAMN05216276_1006231</name>
</gene>
<protein>
    <submittedName>
        <fullName evidence="8">Hydroxymethylglutaryl-CoA lyase</fullName>
    </submittedName>
</protein>
<dbReference type="EMBL" id="FZOD01000006">
    <property type="protein sequence ID" value="SNS26766.1"/>
    <property type="molecule type" value="Genomic_DNA"/>
</dbReference>
<dbReference type="GO" id="GO:0046951">
    <property type="term" value="P:ketone body biosynthetic process"/>
    <property type="evidence" value="ECO:0007669"/>
    <property type="project" value="TreeGrafter"/>
</dbReference>
<dbReference type="GO" id="GO:0046872">
    <property type="term" value="F:metal ion binding"/>
    <property type="evidence" value="ECO:0007669"/>
    <property type="project" value="UniProtKB-KW"/>
</dbReference>
<proteinExistence type="inferred from homology"/>
<dbReference type="GO" id="GO:0006552">
    <property type="term" value="P:L-leucine catabolic process"/>
    <property type="evidence" value="ECO:0007669"/>
    <property type="project" value="TreeGrafter"/>
</dbReference>
<dbReference type="RefSeq" id="WP_179281958.1">
    <property type="nucleotide sequence ID" value="NZ_FZOD01000006.1"/>
</dbReference>
<comment type="similarity">
    <text evidence="1">Belongs to the HMG-CoA lyase family.</text>
</comment>
<dbReference type="CDD" id="cd07938">
    <property type="entry name" value="DRE_TIM_HMGL"/>
    <property type="match status" value="1"/>
</dbReference>
<dbReference type="PROSITE" id="PS50991">
    <property type="entry name" value="PYR_CT"/>
    <property type="match status" value="1"/>
</dbReference>
<keyword evidence="9" id="KW-1185">Reference proteome</keyword>
<feature type="compositionally biased region" description="Basic and acidic residues" evidence="6">
    <location>
        <begin position="323"/>
        <end position="336"/>
    </location>
</feature>
<dbReference type="Proteomes" id="UP000198282">
    <property type="component" value="Unassembled WGS sequence"/>
</dbReference>
<evidence type="ECO:0000256" key="4">
    <source>
        <dbReference type="ARBA" id="ARBA00023239"/>
    </source>
</evidence>
<evidence type="ECO:0000313" key="8">
    <source>
        <dbReference type="EMBL" id="SNS26766.1"/>
    </source>
</evidence>
<organism evidence="8 9">
    <name type="scientific">Streptosporangium subroseum</name>
    <dbReference type="NCBI Taxonomy" id="106412"/>
    <lineage>
        <taxon>Bacteria</taxon>
        <taxon>Bacillati</taxon>
        <taxon>Actinomycetota</taxon>
        <taxon>Actinomycetes</taxon>
        <taxon>Streptosporangiales</taxon>
        <taxon>Streptosporangiaceae</taxon>
        <taxon>Streptosporangium</taxon>
    </lineage>
</organism>
<keyword evidence="3" id="KW-0479">Metal-binding</keyword>
<dbReference type="AlphaFoldDB" id="A0A239D2L7"/>
<dbReference type="InterPro" id="IPR013785">
    <property type="entry name" value="Aldolase_TIM"/>
</dbReference>
<evidence type="ECO:0000256" key="6">
    <source>
        <dbReference type="SAM" id="MobiDB-lite"/>
    </source>
</evidence>
<dbReference type="PROSITE" id="PS00815">
    <property type="entry name" value="AIPM_HOMOCIT_SYNTH_1"/>
    <property type="match status" value="1"/>
</dbReference>
<keyword evidence="4 8" id="KW-0456">Lyase</keyword>
<dbReference type="Pfam" id="PF00682">
    <property type="entry name" value="HMGL-like"/>
    <property type="match status" value="1"/>
</dbReference>
<evidence type="ECO:0000256" key="5">
    <source>
        <dbReference type="RuleBase" id="RU003523"/>
    </source>
</evidence>
<reference evidence="8 9" key="1">
    <citation type="submission" date="2017-06" db="EMBL/GenBank/DDBJ databases">
        <authorList>
            <person name="Kim H.J."/>
            <person name="Triplett B.A."/>
        </authorList>
    </citation>
    <scope>NUCLEOTIDE SEQUENCE [LARGE SCALE GENOMIC DNA]</scope>
    <source>
        <strain evidence="8 9">CGMCC 4.2132</strain>
    </source>
</reference>